<dbReference type="EMBL" id="JAFBMS010000038">
    <property type="protein sequence ID" value="KAG9341100.1"/>
    <property type="molecule type" value="Genomic_DNA"/>
</dbReference>
<name>A0A8T2NPH5_9TELE</name>
<evidence type="ECO:0000256" key="2">
    <source>
        <dbReference type="SAM" id="MobiDB-lite"/>
    </source>
</evidence>
<dbReference type="SUPFAM" id="SSF48371">
    <property type="entry name" value="ARM repeat"/>
    <property type="match status" value="1"/>
</dbReference>
<dbReference type="InterPro" id="IPR051944">
    <property type="entry name" value="BEACH_domain_protein"/>
</dbReference>
<dbReference type="Gene3D" id="1.25.10.10">
    <property type="entry name" value="Leucine-rich Repeat Variant"/>
    <property type="match status" value="1"/>
</dbReference>
<dbReference type="PANTHER" id="PTHR46108">
    <property type="entry name" value="BLUE CHEESE"/>
    <property type="match status" value="1"/>
</dbReference>
<keyword evidence="4" id="KW-1185">Reference proteome</keyword>
<dbReference type="InterPro" id="IPR016024">
    <property type="entry name" value="ARM-type_fold"/>
</dbReference>
<keyword evidence="1" id="KW-0853">WD repeat</keyword>
<feature type="region of interest" description="Disordered" evidence="2">
    <location>
        <begin position="1858"/>
        <end position="1879"/>
    </location>
</feature>
<comment type="caution">
    <text evidence="3">The sequence shown here is derived from an EMBL/GenBank/DDBJ whole genome shotgun (WGS) entry which is preliminary data.</text>
</comment>
<dbReference type="Proteomes" id="UP000824540">
    <property type="component" value="Unassembled WGS sequence"/>
</dbReference>
<sequence length="1929" mass="212203">MEGINKEMGERDNLGRPGLKGGEGFTSTPHSVTAEASDPNPNSDLVSSLKDQLTLLEQKGQCPLKDREDDVLRLLPLFIQVSPNSSVGADLNLPLLASQSAEIVVFSIQQKLSEKPAEEARYEVEQFFERKEEVKINNGWLLLRAMSLLSASDSETVRAIIETGLPAALVKCLYLFVALPARKGSVGDDVVQCSFQEVFTQVLLQLCGQQRCVEEMVETQELQCLIIALTSLWDQCSSAWRRQASQVLRAVSAAQAKNTVPALQAKNCVRICIQNLLKIPQHVPGPVLAEVAVSVFSFVKDSYPSSPTLFQEFENNEGYQVLQMIMSRCEEGVTEEDSGPVGELVDLIAALTLCGKAELKVALCVNNPQPPGFKFDPVLTKGSSVKNLTAFRILQSSFLQSENLHTCSQILRAVRNIWSWDKANFFLLEWTLQPLAQMAECVWRKPQPVHAQFFRLLEMVVVELSYIPHEALKKVQAAFKQNTSAPFNVAALGSFHRLSLRGGLFCEVLCDSGMLELLLAELKKHAKVLRKTGMTGDNGQSSDGNCEKLLIANMLKVVAALALKSVKNTVSIRDYGMIPYIKIFLDDKQFRGHTLCLLEQLSVINPEEYMSTTIGALCSSTEAELGLKQDLLQSVLKVLESPNSWNAFRTAGGFNGLLSLLVDMEGALREPPAGVWASLCPNRVRNLILLCFHTIALAVHLHPVNAHFFHTTGHFQKMADALLQLGCFHEGEPEVPVVTDGRGADGEGSDRWRTFYLLADAAENPGVRMPMPLRNCLRLLCFLDQFAMGTLVAMDFPARREETSQLPESMEEHTHPAPEEDFQGRIRSAANSFSSVAGDYRNRLTFEHTILHPGAVCVIMTLLPKIYSPEDKQLSAELQLAVAHHIQALVKSERNRQIMCESGLLLTLLVHCEAILVTNSHPLHLPVVRVFEKLASQSIDHVSLRKFLCLGHPFMCGADNHIPPKQNEEPLTTGPVLNGNGLNVTDNPANHEGKPANRELKHSFSLLNRSVGSGIPQHRTVSLVSMTSPRSFRPHKLSVSPSFVEFDMSDSGYGCLFLPSLATVKGVSADSIPTGGIGYDCRGFPPSAGLTFSCWFLISRFSSACDSHPIRLLTVVRHMSRAEHHFVCLSVGISASDGCLVVSTEEEPFQFLDMMEPETHSPSPLPSTVRFKCAKQLVPAQWHHLVVVLAKDIKKSCNVIAYMNGKMIKTSKMKYIQPFPGRCVSMDPTAVIDVCGIIGTPSLWKQEASLIWRVGPTYLLEEAVAAEAVEVMHSQGTRYLGNFLSVSLEANGVDTITSPIRIVPEERISFGINPAVSTVTTVAEIRDQYNEVDCRLIAKEMGITSRDNSTAVFLARNIAQHLSGTSRTIGAALVGHYGVRKFASSSAADSFLYIGGPTVILSLVAMASDDSSLYAATKVLLSVLSTSPSMEREMNRTHSYKLLAFLLKMKSHLISSRTFQLILSIVGTMELGSGSVYVQNLSAFRDILCDFEVWQKAPDNLDLLVLNHFADILKFSSGDLRNAEIMHGLNVSPKLLFLLNEPTLTFQKTSLISTIIERLLSGYFNTRDICRLGLFLVYTLLPPSLNENTIFSGIVFDVSSQALSQTPARTVWIRNQLLEMLFSLISSDNALPGKTKEEIFFALGPDWFLLFIQSHLHSSTVMLVVKLLTKFLSHPAILTKFREGIPPGTLVENMAEESSATIGKLKAKSWSNEGTSCVCPGFDVLQRLLVSHVSQPEIYGVLAGLLLHNTCPRTPAGQEQLDLDEVLQGVINSVSDGPGLQLCTDAAHILLELVKVIITKPSSGNEASWEMHYPGSVMQFFCLVHSLYPRDPLWVSPDFLNALAATVFPPDTLQDIAPPSSLQNGTVPPEGPPPTRAAHPARKQVCDFIRILLMDSLINVAAKNKLHPFVLLLEVRNPPPPALSVEKAM</sequence>
<dbReference type="GO" id="GO:0019882">
    <property type="term" value="P:antigen processing and presentation"/>
    <property type="evidence" value="ECO:0007669"/>
    <property type="project" value="TreeGrafter"/>
</dbReference>
<protein>
    <recommendedName>
        <fullName evidence="5">WD repeat- and FYVE domain-containing protein 4</fullName>
    </recommendedName>
</protein>
<feature type="compositionally biased region" description="Basic and acidic residues" evidence="2">
    <location>
        <begin position="1"/>
        <end position="14"/>
    </location>
</feature>
<dbReference type="PANTHER" id="PTHR46108:SF3">
    <property type="entry name" value="WD REPEAT- AND FYVE DOMAIN-CONTAINING PROTEIN 4"/>
    <property type="match status" value="1"/>
</dbReference>
<dbReference type="OrthoDB" id="10018316at2759"/>
<reference evidence="3" key="1">
    <citation type="thesis" date="2021" institute="BYU ScholarsArchive" country="Provo, UT, USA">
        <title>Applications of and Algorithms for Genome Assembly and Genomic Analyses with an Emphasis on Marine Teleosts.</title>
        <authorList>
            <person name="Pickett B.D."/>
        </authorList>
    </citation>
    <scope>NUCLEOTIDE SEQUENCE</scope>
    <source>
        <strain evidence="3">HI-2016</strain>
    </source>
</reference>
<evidence type="ECO:0000313" key="3">
    <source>
        <dbReference type="EMBL" id="KAG9341100.1"/>
    </source>
</evidence>
<evidence type="ECO:0000313" key="4">
    <source>
        <dbReference type="Proteomes" id="UP000824540"/>
    </source>
</evidence>
<evidence type="ECO:0000256" key="1">
    <source>
        <dbReference type="ARBA" id="ARBA00022574"/>
    </source>
</evidence>
<gene>
    <name evidence="3" type="ORF">JZ751_019854</name>
</gene>
<proteinExistence type="predicted"/>
<accession>A0A8T2NPH5</accession>
<dbReference type="InterPro" id="IPR011989">
    <property type="entry name" value="ARM-like"/>
</dbReference>
<evidence type="ECO:0008006" key="5">
    <source>
        <dbReference type="Google" id="ProtNLM"/>
    </source>
</evidence>
<organism evidence="3 4">
    <name type="scientific">Albula glossodonta</name>
    <name type="common">roundjaw bonefish</name>
    <dbReference type="NCBI Taxonomy" id="121402"/>
    <lineage>
        <taxon>Eukaryota</taxon>
        <taxon>Metazoa</taxon>
        <taxon>Chordata</taxon>
        <taxon>Craniata</taxon>
        <taxon>Vertebrata</taxon>
        <taxon>Euteleostomi</taxon>
        <taxon>Actinopterygii</taxon>
        <taxon>Neopterygii</taxon>
        <taxon>Teleostei</taxon>
        <taxon>Albuliformes</taxon>
        <taxon>Albulidae</taxon>
        <taxon>Albula</taxon>
    </lineage>
</organism>
<feature type="region of interest" description="Disordered" evidence="2">
    <location>
        <begin position="1"/>
        <end position="46"/>
    </location>
</feature>